<reference evidence="7 8" key="1">
    <citation type="submission" date="2020-08" db="EMBL/GenBank/DDBJ databases">
        <title>Genomic Encyclopedia of Type Strains, Phase III (KMG-III): the genomes of soil and plant-associated and newly described type strains.</title>
        <authorList>
            <person name="Whitman W."/>
        </authorList>
    </citation>
    <scope>NUCLEOTIDE SEQUENCE [LARGE SCALE GENOMIC DNA]</scope>
    <source>
        <strain evidence="7 8">CECT 8960</strain>
    </source>
</reference>
<evidence type="ECO:0000259" key="5">
    <source>
        <dbReference type="SMART" id="SM00862"/>
    </source>
</evidence>
<dbReference type="GO" id="GO:0003677">
    <property type="term" value="F:DNA binding"/>
    <property type="evidence" value="ECO:0007669"/>
    <property type="project" value="UniProtKB-KW"/>
</dbReference>
<evidence type="ECO:0000313" key="7">
    <source>
        <dbReference type="EMBL" id="MBB4907672.1"/>
    </source>
</evidence>
<dbReference type="InterPro" id="IPR051677">
    <property type="entry name" value="AfsR-DnrI-RedD_regulator"/>
</dbReference>
<feature type="domain" description="Bacterial transcriptional activator" evidence="6">
    <location>
        <begin position="103"/>
        <end position="248"/>
    </location>
</feature>
<accession>A0A7W7Q668</accession>
<dbReference type="InterPro" id="IPR027417">
    <property type="entry name" value="P-loop_NTPase"/>
</dbReference>
<organism evidence="7 8">
    <name type="scientific">Actinophytocola algeriensis</name>
    <dbReference type="NCBI Taxonomy" id="1768010"/>
    <lineage>
        <taxon>Bacteria</taxon>
        <taxon>Bacillati</taxon>
        <taxon>Actinomycetota</taxon>
        <taxon>Actinomycetes</taxon>
        <taxon>Pseudonocardiales</taxon>
        <taxon>Pseudonocardiaceae</taxon>
    </lineage>
</organism>
<dbReference type="SUPFAM" id="SSF46894">
    <property type="entry name" value="C-terminal effector domain of the bipartite response regulators"/>
    <property type="match status" value="1"/>
</dbReference>
<keyword evidence="3 7" id="KW-0238">DNA-binding</keyword>
<feature type="domain" description="OmpR/PhoB-type" evidence="5">
    <location>
        <begin position="21"/>
        <end position="96"/>
    </location>
</feature>
<dbReference type="SUPFAM" id="SSF48452">
    <property type="entry name" value="TPR-like"/>
    <property type="match status" value="1"/>
</dbReference>
<dbReference type="AlphaFoldDB" id="A0A7W7Q668"/>
<evidence type="ECO:0000313" key="8">
    <source>
        <dbReference type="Proteomes" id="UP000520767"/>
    </source>
</evidence>
<evidence type="ECO:0000256" key="2">
    <source>
        <dbReference type="ARBA" id="ARBA00023015"/>
    </source>
</evidence>
<evidence type="ECO:0000256" key="3">
    <source>
        <dbReference type="ARBA" id="ARBA00023125"/>
    </source>
</evidence>
<keyword evidence="8" id="KW-1185">Reference proteome</keyword>
<keyword evidence="4" id="KW-0804">Transcription</keyword>
<keyword evidence="2" id="KW-0805">Transcription regulation</keyword>
<dbReference type="Gene3D" id="1.10.10.10">
    <property type="entry name" value="Winged helix-like DNA-binding domain superfamily/Winged helix DNA-binding domain"/>
    <property type="match status" value="1"/>
</dbReference>
<dbReference type="PANTHER" id="PTHR35807:SF1">
    <property type="entry name" value="TRANSCRIPTIONAL REGULATOR REDD"/>
    <property type="match status" value="1"/>
</dbReference>
<evidence type="ECO:0000256" key="4">
    <source>
        <dbReference type="ARBA" id="ARBA00023163"/>
    </source>
</evidence>
<dbReference type="PANTHER" id="PTHR35807">
    <property type="entry name" value="TRANSCRIPTIONAL REGULATOR REDD-RELATED"/>
    <property type="match status" value="1"/>
</dbReference>
<dbReference type="GO" id="GO:0000160">
    <property type="term" value="P:phosphorelay signal transduction system"/>
    <property type="evidence" value="ECO:0007669"/>
    <property type="project" value="InterPro"/>
</dbReference>
<dbReference type="Gene3D" id="3.40.50.300">
    <property type="entry name" value="P-loop containing nucleotide triphosphate hydrolases"/>
    <property type="match status" value="1"/>
</dbReference>
<dbReference type="InterPro" id="IPR036388">
    <property type="entry name" value="WH-like_DNA-bd_sf"/>
</dbReference>
<comment type="caution">
    <text evidence="7">The sequence shown here is derived from an EMBL/GenBank/DDBJ whole genome shotgun (WGS) entry which is preliminary data.</text>
</comment>
<dbReference type="InterPro" id="IPR016032">
    <property type="entry name" value="Sig_transdc_resp-reg_C-effctor"/>
</dbReference>
<name>A0A7W7Q668_9PSEU</name>
<dbReference type="SMART" id="SM00862">
    <property type="entry name" value="Trans_reg_C"/>
    <property type="match status" value="1"/>
</dbReference>
<protein>
    <submittedName>
        <fullName evidence="7">DNA-binding SARP family transcriptional activator</fullName>
    </submittedName>
</protein>
<dbReference type="Gene3D" id="1.25.40.10">
    <property type="entry name" value="Tetratricopeptide repeat domain"/>
    <property type="match status" value="1"/>
</dbReference>
<evidence type="ECO:0000259" key="6">
    <source>
        <dbReference type="SMART" id="SM01043"/>
    </source>
</evidence>
<sequence>MDTYESIRYRLLGPVELYHDGSAIDLSSTKIRLMLTALALAPNTVVSFEALGEVLWDGGPPPSARSNVRTYATALRRALDQGSRNRLVSKSGGYLLATAPEELDVHVFARLAETGRRALAEGEAASARTHLRQALGLWRGHAGEGLPPRRALAGHLDALAEQRLLAEEDLMEAELAVGRHAEQVGVARRLVTDHPLRERCWAALMLALYRSGDVAAALEAFTEARNRLVEGLGLEPGPRLQQLHAAMLNRDSALLAQPVATAPVAAGTRCQLPHQAPVVDRAEEVRSVVSAVCDDATGPQVVVVHGPAGAGKSSVALLAAHQAAWRFPDGQLYVDLASAGLSSDTAARWRESLTGKRALVVIDHCTTAAQLRPLLVSEPGCAFVVTADSPLAAVDATARVPVARLTPSAAIAMLSRLVGRARLVSERHARDLVARCDHLPLAIRAVAAVLIQSPRLGIEDLVPRLHDENLLDELAVDDLDPRARLLGRYRELTASDPMSATAFRHLGGGMPVGELPPHVARRLVEHGLLEDGRIGPLAKLVAAELTVQPSEWAS</sequence>
<dbReference type="EMBL" id="JACHJQ010000004">
    <property type="protein sequence ID" value="MBB4907672.1"/>
    <property type="molecule type" value="Genomic_DNA"/>
</dbReference>
<gene>
    <name evidence="7" type="ORF">FHR82_003914</name>
</gene>
<comment type="similarity">
    <text evidence="1">Belongs to the AfsR/DnrI/RedD regulatory family.</text>
</comment>
<dbReference type="SUPFAM" id="SSF52540">
    <property type="entry name" value="P-loop containing nucleoside triphosphate hydrolases"/>
    <property type="match status" value="1"/>
</dbReference>
<proteinExistence type="inferred from homology"/>
<dbReference type="Pfam" id="PF03704">
    <property type="entry name" value="BTAD"/>
    <property type="match status" value="1"/>
</dbReference>
<dbReference type="CDD" id="cd15831">
    <property type="entry name" value="BTAD"/>
    <property type="match status" value="1"/>
</dbReference>
<dbReference type="InterPro" id="IPR001867">
    <property type="entry name" value="OmpR/PhoB-type_DNA-bd"/>
</dbReference>
<dbReference type="InterPro" id="IPR005158">
    <property type="entry name" value="BTAD"/>
</dbReference>
<dbReference type="Proteomes" id="UP000520767">
    <property type="component" value="Unassembled WGS sequence"/>
</dbReference>
<evidence type="ECO:0000256" key="1">
    <source>
        <dbReference type="ARBA" id="ARBA00005820"/>
    </source>
</evidence>
<dbReference type="RefSeq" id="WP_184811833.1">
    <property type="nucleotide sequence ID" value="NZ_JACHJQ010000004.1"/>
</dbReference>
<dbReference type="SMART" id="SM01043">
    <property type="entry name" value="BTAD"/>
    <property type="match status" value="1"/>
</dbReference>
<dbReference type="GO" id="GO:0006355">
    <property type="term" value="P:regulation of DNA-templated transcription"/>
    <property type="evidence" value="ECO:0007669"/>
    <property type="project" value="InterPro"/>
</dbReference>
<dbReference type="InterPro" id="IPR011990">
    <property type="entry name" value="TPR-like_helical_dom_sf"/>
</dbReference>